<evidence type="ECO:0000313" key="2">
    <source>
        <dbReference type="EMBL" id="MDQ0275308.1"/>
    </source>
</evidence>
<dbReference type="RefSeq" id="WP_023056540.1">
    <property type="nucleotide sequence ID" value="NZ_JAUSTN010000006.1"/>
</dbReference>
<feature type="domain" description="AAA+ ATPase" evidence="1">
    <location>
        <begin position="99"/>
        <end position="236"/>
    </location>
</feature>
<sequence length="265" mass="31553">MEIPKHLSTERKVIPFEFNGETFNFTCMSERDQYEENQRKLIEEREKRLDYIKKLKMDSLMDNRFKECKFENFIISNDNKKYFDFGRYYAYNFDEFKAKNHGLLIYGDPGTGKSYLTFCIANYLLEKSIPVIACSVSTIIEKVREYSTFGSNKKDQFYKLLKQVDLLIIDDLGSEHNTEWINSVLYDVIDLRYRSNLPLIITTNLEPDTVLKKKLTSSDGVPRTYDRIYEMCRRIKLTCQPRRIKEGDKKQAEFNRLFMDIKKRG</sequence>
<accession>A0ABU0AVK3</accession>
<dbReference type="SMART" id="SM00382">
    <property type="entry name" value="AAA"/>
    <property type="match status" value="1"/>
</dbReference>
<dbReference type="PANTHER" id="PTHR30050">
    <property type="entry name" value="CHROMOSOMAL REPLICATION INITIATOR PROTEIN DNAA"/>
    <property type="match status" value="1"/>
</dbReference>
<dbReference type="EMBL" id="JAUSTN010000006">
    <property type="protein sequence ID" value="MDQ0275308.1"/>
    <property type="molecule type" value="Genomic_DNA"/>
</dbReference>
<comment type="caution">
    <text evidence="2">The sequence shown here is derived from an EMBL/GenBank/DDBJ whole genome shotgun (WGS) entry which is preliminary data.</text>
</comment>
<dbReference type="NCBIfam" id="NF005992">
    <property type="entry name" value="PRK08116.1"/>
    <property type="match status" value="1"/>
</dbReference>
<dbReference type="InterPro" id="IPR003593">
    <property type="entry name" value="AAA+_ATPase"/>
</dbReference>
<evidence type="ECO:0000259" key="1">
    <source>
        <dbReference type="SMART" id="SM00382"/>
    </source>
</evidence>
<dbReference type="Gene3D" id="3.40.50.300">
    <property type="entry name" value="P-loop containing nucleotide triphosphate hydrolases"/>
    <property type="match status" value="1"/>
</dbReference>
<evidence type="ECO:0000313" key="3">
    <source>
        <dbReference type="Proteomes" id="UP001236559"/>
    </source>
</evidence>
<dbReference type="CDD" id="cd00009">
    <property type="entry name" value="AAA"/>
    <property type="match status" value="1"/>
</dbReference>
<organism evidence="2 3">
    <name type="scientific">Peptoniphilus koenoeneniae</name>
    <dbReference type="NCBI Taxonomy" id="507751"/>
    <lineage>
        <taxon>Bacteria</taxon>
        <taxon>Bacillati</taxon>
        <taxon>Bacillota</taxon>
        <taxon>Tissierellia</taxon>
        <taxon>Tissierellales</taxon>
        <taxon>Peptoniphilaceae</taxon>
        <taxon>Peptoniphilus</taxon>
    </lineage>
</organism>
<dbReference type="PANTHER" id="PTHR30050:SF4">
    <property type="entry name" value="ATP-BINDING PROTEIN RV3427C IN INSERTION SEQUENCE-RELATED"/>
    <property type="match status" value="1"/>
</dbReference>
<gene>
    <name evidence="2" type="ORF">J2S72_001333</name>
</gene>
<dbReference type="InterPro" id="IPR013317">
    <property type="entry name" value="DnaA_dom"/>
</dbReference>
<keyword evidence="3" id="KW-1185">Reference proteome</keyword>
<proteinExistence type="predicted"/>
<dbReference type="Pfam" id="PF00308">
    <property type="entry name" value="Bac_DnaA"/>
    <property type="match status" value="1"/>
</dbReference>
<protein>
    <submittedName>
        <fullName evidence="2">DNA replication protein DnaC</fullName>
    </submittedName>
</protein>
<dbReference type="InterPro" id="IPR027417">
    <property type="entry name" value="P-loop_NTPase"/>
</dbReference>
<name>A0ABU0AVK3_9FIRM</name>
<dbReference type="Proteomes" id="UP001236559">
    <property type="component" value="Unassembled WGS sequence"/>
</dbReference>
<dbReference type="SUPFAM" id="SSF52540">
    <property type="entry name" value="P-loop containing nucleoside triphosphate hydrolases"/>
    <property type="match status" value="1"/>
</dbReference>
<reference evidence="2 3" key="1">
    <citation type="submission" date="2023-07" db="EMBL/GenBank/DDBJ databases">
        <title>Genomic Encyclopedia of Type Strains, Phase IV (KMG-IV): sequencing the most valuable type-strain genomes for metagenomic binning, comparative biology and taxonomic classification.</title>
        <authorList>
            <person name="Goeker M."/>
        </authorList>
    </citation>
    <scope>NUCLEOTIDE SEQUENCE [LARGE SCALE GENOMIC DNA]</scope>
    <source>
        <strain evidence="2 3">DSM 22616</strain>
    </source>
</reference>